<gene>
    <name evidence="2" type="ORF">UHOR_12164</name>
</gene>
<comment type="caution">
    <text evidence="2">The sequence shown here is derived from an EMBL/GenBank/DDBJ whole genome shotgun (WGS) entry which is preliminary data.</text>
</comment>
<organism evidence="2 3">
    <name type="scientific">Ustilago hordei</name>
    <name type="common">Barley covered smut fungus</name>
    <dbReference type="NCBI Taxonomy" id="120017"/>
    <lineage>
        <taxon>Eukaryota</taxon>
        <taxon>Fungi</taxon>
        <taxon>Dikarya</taxon>
        <taxon>Basidiomycota</taxon>
        <taxon>Ustilaginomycotina</taxon>
        <taxon>Ustilaginomycetes</taxon>
        <taxon>Ustilaginales</taxon>
        <taxon>Ustilaginaceae</taxon>
        <taxon>Ustilago</taxon>
    </lineage>
</organism>
<keyword evidence="3" id="KW-1185">Reference proteome</keyword>
<evidence type="ECO:0000313" key="2">
    <source>
        <dbReference type="EMBL" id="CCF47918.1"/>
    </source>
</evidence>
<evidence type="ECO:0000259" key="1">
    <source>
        <dbReference type="Pfam" id="PF07727"/>
    </source>
</evidence>
<name>I2FLX5_USTHO</name>
<proteinExistence type="predicted"/>
<dbReference type="AlphaFoldDB" id="I2FLX5"/>
<dbReference type="EMBL" id="CAGI01000017">
    <property type="protein sequence ID" value="CCF47918.1"/>
    <property type="molecule type" value="Genomic_DNA"/>
</dbReference>
<reference evidence="2 3" key="1">
    <citation type="journal article" date="2012" name="Plant Cell">
        <title>Genome comparison of barley and maize smut fungi reveals targeted loss of RNA silencing components and species-specific presence of transposable elements.</title>
        <authorList>
            <person name="Laurie J.D."/>
            <person name="Ali S."/>
            <person name="Linning R."/>
            <person name="Mannhaupt G."/>
            <person name="Wong P."/>
            <person name="Gueldener U."/>
            <person name="Muensterkoetter M."/>
            <person name="Moore R."/>
            <person name="Kahmann R."/>
            <person name="Bakkeren G."/>
            <person name="Schirawski J."/>
        </authorList>
    </citation>
    <scope>NUCLEOTIDE SEQUENCE [LARGE SCALE GENOMIC DNA]</scope>
    <source>
        <strain evidence="3">Uh4875-4</strain>
    </source>
</reference>
<accession>I2FLX5</accession>
<dbReference type="STRING" id="1128400.I2FLX5"/>
<dbReference type="InterPro" id="IPR013103">
    <property type="entry name" value="RVT_2"/>
</dbReference>
<protein>
    <recommendedName>
        <fullName evidence="1">Reverse transcriptase Ty1/copia-type domain-containing protein</fullName>
    </recommendedName>
</protein>
<feature type="domain" description="Reverse transcriptase Ty1/copia-type" evidence="1">
    <location>
        <begin position="63"/>
        <end position="177"/>
    </location>
</feature>
<dbReference type="Proteomes" id="UP000006174">
    <property type="component" value="Unassembled WGS sequence"/>
</dbReference>
<dbReference type="OrthoDB" id="3344688at2759"/>
<sequence>MASEEDTKNLGYSEANLFNEKDQGLLNEYIDMGPTVDMEERLDKRFWEEAMQKELEGLETMGTWEVTNLPPGMNTINTRWVLKIKTDANLVPTKFKARLIARGFTQREGVNYTEIFTPVAPIQTIRGGWEVDSVNVKQAYLNSNLHHDVYLRLPIGTQVPPGKVLKLVKGLYGLKQLG</sequence>
<dbReference type="HOGENOM" id="CLU_001650_17_2_1"/>
<dbReference type="eggNOG" id="KOG0017">
    <property type="taxonomic scope" value="Eukaryota"/>
</dbReference>
<evidence type="ECO:0000313" key="3">
    <source>
        <dbReference type="Proteomes" id="UP000006174"/>
    </source>
</evidence>
<dbReference type="Pfam" id="PF07727">
    <property type="entry name" value="RVT_2"/>
    <property type="match status" value="1"/>
</dbReference>